<dbReference type="InterPro" id="IPR002937">
    <property type="entry name" value="Amino_oxidase"/>
</dbReference>
<keyword evidence="14" id="KW-1185">Reference proteome</keyword>
<comment type="similarity">
    <text evidence="3 11">Belongs to the protoporphyrinogen/coproporphyrinogen oxidase family. Protoporphyrinogen oxidase subfamily.</text>
</comment>
<evidence type="ECO:0000313" key="13">
    <source>
        <dbReference type="EMBL" id="BCS23995.1"/>
    </source>
</evidence>
<dbReference type="RefSeq" id="XP_041556189.1">
    <property type="nucleotide sequence ID" value="XM_041703511.1"/>
</dbReference>
<comment type="function">
    <text evidence="1 11">Catalyzes the 6-electron oxidation of protoporphyrinogen-IX to form protoporphyrin-IX.</text>
</comment>
<dbReference type="NCBIfam" id="TIGR00562">
    <property type="entry name" value="proto_IX_ox"/>
    <property type="match status" value="1"/>
</dbReference>
<keyword evidence="8 11" id="KW-0350">Heme biosynthesis</keyword>
<evidence type="ECO:0000256" key="5">
    <source>
        <dbReference type="ARBA" id="ARBA00022630"/>
    </source>
</evidence>
<name>A0A7R8ANW6_9EURO</name>
<keyword evidence="5 11" id="KW-0285">Flavoprotein</keyword>
<gene>
    <name evidence="13" type="primary">HEM14</name>
    <name evidence="13" type="ORF">APUU_40439A</name>
</gene>
<reference evidence="13" key="1">
    <citation type="submission" date="2021-01" db="EMBL/GenBank/DDBJ databases">
        <authorList>
            <consortium name="Aspergillus puulaauensis MK2 genome sequencing consortium"/>
            <person name="Kazuki M."/>
            <person name="Futagami T."/>
        </authorList>
    </citation>
    <scope>NUCLEOTIDE SEQUENCE</scope>
    <source>
        <strain evidence="13">MK2</strain>
    </source>
</reference>
<comment type="pathway">
    <text evidence="2 11">Porphyrin-containing compound metabolism; protoporphyrin-IX biosynthesis; protoporphyrin-IX from protoporphyrinogen-IX: step 1/1.</text>
</comment>
<evidence type="ECO:0000313" key="14">
    <source>
        <dbReference type="Proteomes" id="UP000654913"/>
    </source>
</evidence>
<dbReference type="Gene3D" id="3.50.50.60">
    <property type="entry name" value="FAD/NAD(P)-binding domain"/>
    <property type="match status" value="1"/>
</dbReference>
<keyword evidence="7 11" id="KW-0560">Oxidoreductase</keyword>
<dbReference type="OrthoDB" id="438553at2759"/>
<dbReference type="Pfam" id="PF01593">
    <property type="entry name" value="Amino_oxidase"/>
    <property type="match status" value="1"/>
</dbReference>
<evidence type="ECO:0000259" key="12">
    <source>
        <dbReference type="Pfam" id="PF01593"/>
    </source>
</evidence>
<dbReference type="PANTHER" id="PTHR42923">
    <property type="entry name" value="PROTOPORPHYRINOGEN OXIDASE"/>
    <property type="match status" value="1"/>
</dbReference>
<dbReference type="UniPathway" id="UPA00251">
    <property type="reaction ID" value="UER00324"/>
</dbReference>
<comment type="catalytic activity">
    <reaction evidence="10 11">
        <text>protoporphyrinogen IX + 3 O2 = protoporphyrin IX + 3 H2O2</text>
        <dbReference type="Rhea" id="RHEA:25576"/>
        <dbReference type="ChEBI" id="CHEBI:15379"/>
        <dbReference type="ChEBI" id="CHEBI:16240"/>
        <dbReference type="ChEBI" id="CHEBI:57306"/>
        <dbReference type="ChEBI" id="CHEBI:57307"/>
        <dbReference type="EC" id="1.3.3.4"/>
    </reaction>
</comment>
<dbReference type="EMBL" id="AP024446">
    <property type="protein sequence ID" value="BCS23995.1"/>
    <property type="molecule type" value="Genomic_DNA"/>
</dbReference>
<evidence type="ECO:0000256" key="8">
    <source>
        <dbReference type="ARBA" id="ARBA00023133"/>
    </source>
</evidence>
<dbReference type="SUPFAM" id="SSF51905">
    <property type="entry name" value="FAD/NAD(P)-binding domain"/>
    <property type="match status" value="1"/>
</dbReference>
<dbReference type="GO" id="GO:0006782">
    <property type="term" value="P:protoporphyrinogen IX biosynthetic process"/>
    <property type="evidence" value="ECO:0007669"/>
    <property type="project" value="UniProtKB-UniRule"/>
</dbReference>
<dbReference type="SUPFAM" id="SSF54373">
    <property type="entry name" value="FAD-linked reductases, C-terminal domain"/>
    <property type="match status" value="1"/>
</dbReference>
<dbReference type="PANTHER" id="PTHR42923:SF3">
    <property type="entry name" value="PROTOPORPHYRINOGEN OXIDASE"/>
    <property type="match status" value="1"/>
</dbReference>
<dbReference type="InterPro" id="IPR050464">
    <property type="entry name" value="Zeta_carotene_desat/Oxidored"/>
</dbReference>
<evidence type="ECO:0000256" key="1">
    <source>
        <dbReference type="ARBA" id="ARBA00002600"/>
    </source>
</evidence>
<reference evidence="13" key="2">
    <citation type="submission" date="2021-02" db="EMBL/GenBank/DDBJ databases">
        <title>Aspergillus puulaauensis MK2 genome sequence.</title>
        <authorList>
            <person name="Futagami T."/>
            <person name="Mori K."/>
            <person name="Kadooka C."/>
            <person name="Tanaka T."/>
        </authorList>
    </citation>
    <scope>NUCLEOTIDE SEQUENCE</scope>
    <source>
        <strain evidence="13">MK2</strain>
    </source>
</reference>
<dbReference type="GO" id="GO:0005743">
    <property type="term" value="C:mitochondrial inner membrane"/>
    <property type="evidence" value="ECO:0007669"/>
    <property type="project" value="UniProtKB-SubCell"/>
</dbReference>
<dbReference type="InterPro" id="IPR036188">
    <property type="entry name" value="FAD/NAD-bd_sf"/>
</dbReference>
<evidence type="ECO:0000256" key="9">
    <source>
        <dbReference type="ARBA" id="ARBA00023244"/>
    </source>
</evidence>
<dbReference type="KEGG" id="apuu:APUU_40439A"/>
<comment type="subcellular location">
    <subcellularLocation>
        <location evidence="11">Mitochondrion inner membrane</location>
    </subcellularLocation>
</comment>
<dbReference type="EC" id="1.3.3.4" evidence="4 11"/>
<evidence type="ECO:0000256" key="6">
    <source>
        <dbReference type="ARBA" id="ARBA00022827"/>
    </source>
</evidence>
<evidence type="ECO:0000256" key="11">
    <source>
        <dbReference type="RuleBase" id="RU367069"/>
    </source>
</evidence>
<dbReference type="AlphaFoldDB" id="A0A7R8ANW6"/>
<evidence type="ECO:0000256" key="7">
    <source>
        <dbReference type="ARBA" id="ARBA00023002"/>
    </source>
</evidence>
<dbReference type="InterPro" id="IPR004572">
    <property type="entry name" value="Protoporphyrinogen_oxidase"/>
</dbReference>
<dbReference type="Proteomes" id="UP000654913">
    <property type="component" value="Chromosome 4"/>
</dbReference>
<protein>
    <recommendedName>
        <fullName evidence="4 11">Protoporphyrinogen oxidase</fullName>
        <ecNumber evidence="4 11">1.3.3.4</ecNumber>
    </recommendedName>
</protein>
<dbReference type="GeneID" id="64974000"/>
<keyword evidence="9 11" id="KW-0627">Porphyrin biosynthesis</keyword>
<evidence type="ECO:0000256" key="2">
    <source>
        <dbReference type="ARBA" id="ARBA00005073"/>
    </source>
</evidence>
<sequence length="473" mass="52224">MLVTSKAAPAAQNRYIYYPDHLVRVPTPQKGVSPITQISTLLSTLLREPLFETLLWSFITEPAKECHANMPEDESVTDFISRRWSPEVANNLVSSMYHGILAGDIDKLSAEAIFGWIRLGERKGKSVLAGIIENMRAGRKLVVTDDQIAALVIGKTKPPRFINSLEVLVRNGSTLTLKHGAGQLADTLLTALKRSNKVQVLTNANVTSIRQNPQNPKLTVDCDGKSRRHDRLIATNSAPNLATQLQYKGPDKSAKKPTRTIDALKAHNYAVTTMVVNLYYPNPDLLPVRGFGYLIPKTIPYGQNPERALGVIFASESSVGQDTAPGTKLTIMMGGHYWDGWKESDYPDHDTAVAMAQSLLKRHLGITDSPTVTRSRLQREAIPQPTVGHVERMKYLSRAIKDEFDQRITLAGAWYAMGGTGVVDSVRQAYLAAAYGVRPFNPDELRPVPATMHWEQEGGIIAAHDRVVAMTRN</sequence>
<comment type="cofactor">
    <cofactor evidence="11">
        <name>FAD</name>
        <dbReference type="ChEBI" id="CHEBI:57692"/>
    </cofactor>
    <text evidence="11">Binds 1 FAD per subunit.</text>
</comment>
<evidence type="ECO:0000256" key="10">
    <source>
        <dbReference type="ARBA" id="ARBA00047554"/>
    </source>
</evidence>
<keyword evidence="6 11" id="KW-0274">FAD</keyword>
<evidence type="ECO:0000256" key="4">
    <source>
        <dbReference type="ARBA" id="ARBA00012867"/>
    </source>
</evidence>
<feature type="domain" description="Amine oxidase" evidence="12">
    <location>
        <begin position="72"/>
        <end position="434"/>
    </location>
</feature>
<proteinExistence type="inferred from homology"/>
<accession>A0A7R8ANW6</accession>
<evidence type="ECO:0000256" key="3">
    <source>
        <dbReference type="ARBA" id="ARBA00010551"/>
    </source>
</evidence>
<dbReference type="GO" id="GO:0004729">
    <property type="term" value="F:oxygen-dependent protoporphyrinogen oxidase activity"/>
    <property type="evidence" value="ECO:0007669"/>
    <property type="project" value="UniProtKB-UniRule"/>
</dbReference>
<organism evidence="13 14">
    <name type="scientific">Aspergillus puulaauensis</name>
    <dbReference type="NCBI Taxonomy" id="1220207"/>
    <lineage>
        <taxon>Eukaryota</taxon>
        <taxon>Fungi</taxon>
        <taxon>Dikarya</taxon>
        <taxon>Ascomycota</taxon>
        <taxon>Pezizomycotina</taxon>
        <taxon>Eurotiomycetes</taxon>
        <taxon>Eurotiomycetidae</taxon>
        <taxon>Eurotiales</taxon>
        <taxon>Aspergillaceae</taxon>
        <taxon>Aspergillus</taxon>
    </lineage>
</organism>